<gene>
    <name evidence="1" type="ORF">LPJ66_006866</name>
</gene>
<protein>
    <submittedName>
        <fullName evidence="1">Uncharacterized protein</fullName>
    </submittedName>
</protein>
<proteinExistence type="predicted"/>
<dbReference type="Proteomes" id="UP001150581">
    <property type="component" value="Unassembled WGS sequence"/>
</dbReference>
<organism evidence="1 2">
    <name type="scientific">Kickxella alabastrina</name>
    <dbReference type="NCBI Taxonomy" id="61397"/>
    <lineage>
        <taxon>Eukaryota</taxon>
        <taxon>Fungi</taxon>
        <taxon>Fungi incertae sedis</taxon>
        <taxon>Zoopagomycota</taxon>
        <taxon>Kickxellomycotina</taxon>
        <taxon>Kickxellomycetes</taxon>
        <taxon>Kickxellales</taxon>
        <taxon>Kickxellaceae</taxon>
        <taxon>Kickxella</taxon>
    </lineage>
</organism>
<evidence type="ECO:0000313" key="2">
    <source>
        <dbReference type="Proteomes" id="UP001150581"/>
    </source>
</evidence>
<keyword evidence="2" id="KW-1185">Reference proteome</keyword>
<comment type="caution">
    <text evidence="1">The sequence shown here is derived from an EMBL/GenBank/DDBJ whole genome shotgun (WGS) entry which is preliminary data.</text>
</comment>
<name>A0ACC1IET4_9FUNG</name>
<dbReference type="EMBL" id="JANBPG010001140">
    <property type="protein sequence ID" value="KAJ1891535.1"/>
    <property type="molecule type" value="Genomic_DNA"/>
</dbReference>
<reference evidence="1" key="1">
    <citation type="submission" date="2022-07" db="EMBL/GenBank/DDBJ databases">
        <title>Phylogenomic reconstructions and comparative analyses of Kickxellomycotina fungi.</title>
        <authorList>
            <person name="Reynolds N.K."/>
            <person name="Stajich J.E."/>
            <person name="Barry K."/>
            <person name="Grigoriev I.V."/>
            <person name="Crous P."/>
            <person name="Smith M.E."/>
        </authorList>
    </citation>
    <scope>NUCLEOTIDE SEQUENCE</scope>
    <source>
        <strain evidence="1">Benny 63K</strain>
    </source>
</reference>
<sequence length="128" mass="13662">MSSISVACTVMRAIIATRHGQDYAGFVAPAAVTAETLEDVNTHMQRRQMLCITYQAPSEPKPASLDTQAAQLSAENKLLDSQTFEIAATHAAAEPTLCRIVKVAAASTVKPSTHIEVPPKCPSLAPRF</sequence>
<evidence type="ECO:0000313" key="1">
    <source>
        <dbReference type="EMBL" id="KAJ1891535.1"/>
    </source>
</evidence>
<accession>A0ACC1IET4</accession>